<reference evidence="3" key="1">
    <citation type="submission" date="2017-09" db="EMBL/GenBank/DDBJ databases">
        <authorList>
            <person name="Regsiter A."/>
            <person name="William W."/>
        </authorList>
    </citation>
    <scope>NUCLEOTIDE SEQUENCE [LARGE SCALE GENOMIC DNA]</scope>
    <source>
        <strain evidence="3">500-1</strain>
    </source>
</reference>
<name>A0A2C8FA53_9BACT</name>
<evidence type="ECO:0000313" key="2">
    <source>
        <dbReference type="EMBL" id="SOB59024.1"/>
    </source>
</evidence>
<gene>
    <name evidence="2" type="ORF">DPRO_2120</name>
</gene>
<organism evidence="2 3">
    <name type="scientific">Pseudodesulfovibrio profundus</name>
    <dbReference type="NCBI Taxonomy" id="57320"/>
    <lineage>
        <taxon>Bacteria</taxon>
        <taxon>Pseudomonadati</taxon>
        <taxon>Thermodesulfobacteriota</taxon>
        <taxon>Desulfovibrionia</taxon>
        <taxon>Desulfovibrionales</taxon>
        <taxon>Desulfovibrionaceae</taxon>
    </lineage>
</organism>
<feature type="region of interest" description="Disordered" evidence="1">
    <location>
        <begin position="42"/>
        <end position="61"/>
    </location>
</feature>
<keyword evidence="3" id="KW-1185">Reference proteome</keyword>
<evidence type="ECO:0000313" key="3">
    <source>
        <dbReference type="Proteomes" id="UP000219215"/>
    </source>
</evidence>
<protein>
    <submittedName>
        <fullName evidence="2">Uncharacterized protein</fullName>
    </submittedName>
</protein>
<dbReference type="Proteomes" id="UP000219215">
    <property type="component" value="Chromosome DPRO"/>
</dbReference>
<dbReference type="AlphaFoldDB" id="A0A2C8FA53"/>
<sequence>MASCEPDRLLPLSLFTTDECNCGGYFGEGLYPLGKRRCMAESRPKTGVDEEGEKPLCVERQ</sequence>
<accession>A0A2C8FA53</accession>
<dbReference type="KEGG" id="pprf:DPRO_2120"/>
<evidence type="ECO:0000256" key="1">
    <source>
        <dbReference type="SAM" id="MobiDB-lite"/>
    </source>
</evidence>
<proteinExistence type="predicted"/>
<dbReference type="EMBL" id="LT907975">
    <property type="protein sequence ID" value="SOB59024.1"/>
    <property type="molecule type" value="Genomic_DNA"/>
</dbReference>